<dbReference type="InterPro" id="IPR058240">
    <property type="entry name" value="rSAM_sf"/>
</dbReference>
<dbReference type="GO" id="GO:0051536">
    <property type="term" value="F:iron-sulfur cluster binding"/>
    <property type="evidence" value="ECO:0007669"/>
    <property type="project" value="UniProtKB-KW"/>
</dbReference>
<proteinExistence type="predicted"/>
<gene>
    <name evidence="8" type="ORF">GF068_37840</name>
</gene>
<dbReference type="SUPFAM" id="SSF102114">
    <property type="entry name" value="Radical SAM enzymes"/>
    <property type="match status" value="2"/>
</dbReference>
<evidence type="ECO:0000256" key="6">
    <source>
        <dbReference type="SAM" id="MobiDB-lite"/>
    </source>
</evidence>
<comment type="caution">
    <text evidence="8">The sequence shown here is derived from an EMBL/GenBank/DDBJ whole genome shotgun (WGS) entry which is preliminary data.</text>
</comment>
<dbReference type="SFLD" id="SFLDS00029">
    <property type="entry name" value="Radical_SAM"/>
    <property type="match status" value="1"/>
</dbReference>
<reference evidence="8 9" key="1">
    <citation type="submission" date="2019-10" db="EMBL/GenBank/DDBJ databases">
        <title>A soil myxobacterium in the family Polyangiaceae.</title>
        <authorList>
            <person name="Li Y."/>
            <person name="Wang J."/>
        </authorList>
    </citation>
    <scope>NUCLEOTIDE SEQUENCE [LARGE SCALE GENOMIC DNA]</scope>
    <source>
        <strain evidence="8 9">DSM 14734</strain>
    </source>
</reference>
<evidence type="ECO:0000256" key="1">
    <source>
        <dbReference type="ARBA" id="ARBA00001966"/>
    </source>
</evidence>
<dbReference type="SMART" id="SM00729">
    <property type="entry name" value="Elp3"/>
    <property type="match status" value="1"/>
</dbReference>
<keyword evidence="9" id="KW-1185">Reference proteome</keyword>
<evidence type="ECO:0000313" key="8">
    <source>
        <dbReference type="EMBL" id="MRG97647.1"/>
    </source>
</evidence>
<organism evidence="8 9">
    <name type="scientific">Polyangium spumosum</name>
    <dbReference type="NCBI Taxonomy" id="889282"/>
    <lineage>
        <taxon>Bacteria</taxon>
        <taxon>Pseudomonadati</taxon>
        <taxon>Myxococcota</taxon>
        <taxon>Polyangia</taxon>
        <taxon>Polyangiales</taxon>
        <taxon>Polyangiaceae</taxon>
        <taxon>Polyangium</taxon>
    </lineage>
</organism>
<dbReference type="Pfam" id="PF04055">
    <property type="entry name" value="Radical_SAM"/>
    <property type="match status" value="1"/>
</dbReference>
<dbReference type="Proteomes" id="UP000440224">
    <property type="component" value="Unassembled WGS sequence"/>
</dbReference>
<dbReference type="InterPro" id="IPR007197">
    <property type="entry name" value="rSAM"/>
</dbReference>
<dbReference type="EMBL" id="WJIE01000019">
    <property type="protein sequence ID" value="MRG97647.1"/>
    <property type="molecule type" value="Genomic_DNA"/>
</dbReference>
<evidence type="ECO:0000313" key="9">
    <source>
        <dbReference type="Proteomes" id="UP000440224"/>
    </source>
</evidence>
<dbReference type="GO" id="GO:0000166">
    <property type="term" value="F:nucleotide binding"/>
    <property type="evidence" value="ECO:0007669"/>
    <property type="project" value="InterPro"/>
</dbReference>
<dbReference type="PROSITE" id="PS51918">
    <property type="entry name" value="RADICAL_SAM"/>
    <property type="match status" value="1"/>
</dbReference>
<dbReference type="InterPro" id="IPR036291">
    <property type="entry name" value="NAD(P)-bd_dom_sf"/>
</dbReference>
<dbReference type="PANTHER" id="PTHR11228:SF7">
    <property type="entry name" value="PQQA PEPTIDE CYCLASE"/>
    <property type="match status" value="1"/>
</dbReference>
<keyword evidence="4" id="KW-0408">Iron</keyword>
<dbReference type="OrthoDB" id="9800840at2"/>
<comment type="cofactor">
    <cofactor evidence="1">
        <name>[4Fe-4S] cluster</name>
        <dbReference type="ChEBI" id="CHEBI:49883"/>
    </cofactor>
</comment>
<dbReference type="InterPro" id="IPR000683">
    <property type="entry name" value="Gfo/Idh/MocA-like_OxRdtase_N"/>
</dbReference>
<keyword evidence="5" id="KW-0411">Iron-sulfur</keyword>
<dbReference type="Gene3D" id="3.30.360.10">
    <property type="entry name" value="Dihydrodipicolinate Reductase, domain 2"/>
    <property type="match status" value="1"/>
</dbReference>
<dbReference type="GO" id="GO:0003824">
    <property type="term" value="F:catalytic activity"/>
    <property type="evidence" value="ECO:0007669"/>
    <property type="project" value="InterPro"/>
</dbReference>
<accession>A0A6N7Q1Q8</accession>
<dbReference type="PANTHER" id="PTHR11228">
    <property type="entry name" value="RADICAL SAM DOMAIN PROTEIN"/>
    <property type="match status" value="1"/>
</dbReference>
<keyword evidence="3" id="KW-0479">Metal-binding</keyword>
<dbReference type="InterPro" id="IPR050377">
    <property type="entry name" value="Radical_SAM_PqqE_MftC-like"/>
</dbReference>
<keyword evidence="2" id="KW-0949">S-adenosyl-L-methionine</keyword>
<evidence type="ECO:0000259" key="7">
    <source>
        <dbReference type="PROSITE" id="PS51918"/>
    </source>
</evidence>
<sequence length="1067" mass="115114">MRASTDLGRTSSGRSAGLRAEQKLQPWLQVSLVSTRATRIEGIILPQARASCARPLLRRRMRVRMSPRAGTTDTSLLLAPGCNLACPVCDCRGKPADLGTRQRELRRGGGVLELRGEASRLKDLGEAVRAARDAGWGAVYARTNGVAYAAQGRAEELRAAGLTGVVLFLASDRAAVHDAIARVRGAFSAGLAGLGAIAATGLDVVFEVPVLDPSIQDLRGTIALLATTAPSTRRVRLYTPSALRPVDGRTPRELSPPRWDRAREALLAAITFARERGLEITLTERDGIPLCAVATKDPDGSVVIPERLLADRGGRPIPRHATSSLAPSCEASCGASRACPGTTTLYLATHGAAGLSPLPRAPQQRPRERWDETRKNAARAAFFTVLRPTVHCNQDCWFCSANETSHNVEEDPGRMMRRIARLGRTGVEQISFSGGEPTLSRHLVDYVSVAKRTGVRSIELVTNAVLLDKPEKVDALVRAGLTNVFVSLHAHDEALARQMTRKMGDHARTLRALHLFARHDELRLDVNHVVSAQNFRHLVRFVEWIHAEFGARIGISFAYVTPQYKALERLADHVPRFSDVMPYLKRAIARASELGVEVVVGSRQGVPPCQLEEMMPWSDVLVSLSGALTEDLPQKQKGPACADCRFDLVCTGVWKPYAAVFGTGELRAIPGEKITPEKCLNEPRIARFRPGIDRLDELRFGDGRVPHSAEIPLPEAPRERVHLPVAPTEATSPALRVAIVGTGRRGLAFAKALEQAGGFVLSGITSPHAPDKDLPEIAADVPRARSLAELCARAPIDAVIVATSTREHAEITRDALARGLPCLVEKPLGATLAEAEALAAEAKERITVAQQLRAAGGLEEVLSVLADRSGATRPVEIEVIHRATPSSPASLHAWSRTALYELLIHLGDLARAVAGEDLRVRKASAKGGGRPERVTVRARGQGPLQPDVTIELLLAEVADALEVRARLADGRRVSWIRSEGRDLVEVSDAGGKRTRTPPRGGDLARLCVAFRESVLRGDRPKVTAEDGARAMRLAAEVITALEASGAPFDRAAEPKRVASVPLRDRVG</sequence>
<dbReference type="Gene3D" id="3.20.20.70">
    <property type="entry name" value="Aldolase class I"/>
    <property type="match status" value="2"/>
</dbReference>
<dbReference type="AlphaFoldDB" id="A0A6N7Q1Q8"/>
<protein>
    <submittedName>
        <fullName evidence="8">Radical SAM protein</fullName>
    </submittedName>
</protein>
<dbReference type="InterPro" id="IPR013785">
    <property type="entry name" value="Aldolase_TIM"/>
</dbReference>
<dbReference type="InterPro" id="IPR006638">
    <property type="entry name" value="Elp3/MiaA/NifB-like_rSAM"/>
</dbReference>
<feature type="region of interest" description="Disordered" evidence="6">
    <location>
        <begin position="353"/>
        <end position="373"/>
    </location>
</feature>
<dbReference type="Pfam" id="PF01408">
    <property type="entry name" value="GFO_IDH_MocA"/>
    <property type="match status" value="1"/>
</dbReference>
<evidence type="ECO:0000256" key="5">
    <source>
        <dbReference type="ARBA" id="ARBA00023014"/>
    </source>
</evidence>
<evidence type="ECO:0000256" key="4">
    <source>
        <dbReference type="ARBA" id="ARBA00023004"/>
    </source>
</evidence>
<dbReference type="SUPFAM" id="SSF51735">
    <property type="entry name" value="NAD(P)-binding Rossmann-fold domains"/>
    <property type="match status" value="1"/>
</dbReference>
<dbReference type="SFLD" id="SFLDG01067">
    <property type="entry name" value="SPASM/twitch_domain_containing"/>
    <property type="match status" value="1"/>
</dbReference>
<feature type="domain" description="Radical SAM core" evidence="7">
    <location>
        <begin position="378"/>
        <end position="597"/>
    </location>
</feature>
<evidence type="ECO:0000256" key="2">
    <source>
        <dbReference type="ARBA" id="ARBA00022691"/>
    </source>
</evidence>
<evidence type="ECO:0000256" key="3">
    <source>
        <dbReference type="ARBA" id="ARBA00022723"/>
    </source>
</evidence>
<name>A0A6N7Q1Q8_9BACT</name>
<dbReference type="Gene3D" id="3.40.50.720">
    <property type="entry name" value="NAD(P)-binding Rossmann-like Domain"/>
    <property type="match status" value="1"/>
</dbReference>
<dbReference type="CDD" id="cd01335">
    <property type="entry name" value="Radical_SAM"/>
    <property type="match status" value="1"/>
</dbReference>
<dbReference type="GO" id="GO:0046872">
    <property type="term" value="F:metal ion binding"/>
    <property type="evidence" value="ECO:0007669"/>
    <property type="project" value="UniProtKB-KW"/>
</dbReference>